<evidence type="ECO:0000259" key="1">
    <source>
        <dbReference type="Pfam" id="PF13472"/>
    </source>
</evidence>
<dbReference type="RefSeq" id="WP_380870170.1">
    <property type="nucleotide sequence ID" value="NZ_JBHUMA010000007.1"/>
</dbReference>
<evidence type="ECO:0000313" key="3">
    <source>
        <dbReference type="Proteomes" id="UP001597393"/>
    </source>
</evidence>
<gene>
    <name evidence="2" type="ORF">ACFSQ3_13840</name>
</gene>
<feature type="domain" description="SGNH hydrolase-type esterase" evidence="1">
    <location>
        <begin position="45"/>
        <end position="208"/>
    </location>
</feature>
<sequence length="220" mass="24681">MKQLLTVIIMGLITQTSMAQNKKDWANFAKYETANTHEEEGQVVFMGNSITEGWARWRPDFFKANKYIGRGIGGQTSAQMLARFPNDVVALKPRAVVISAGTNDIAQNQGYISLEDILKNIQGMAELARSNNIKVYLTSVLPAYAFDWRPAIKDAADQIIKLNSMIRAYAEKEGFDYVDYHSSLKDDRNGLPEKFAKDGVHPTGPAYEIMEEVLQAKLKK</sequence>
<reference evidence="3" key="1">
    <citation type="journal article" date="2019" name="Int. J. Syst. Evol. Microbiol.">
        <title>The Global Catalogue of Microorganisms (GCM) 10K type strain sequencing project: providing services to taxonomists for standard genome sequencing and annotation.</title>
        <authorList>
            <consortium name="The Broad Institute Genomics Platform"/>
            <consortium name="The Broad Institute Genome Sequencing Center for Infectious Disease"/>
            <person name="Wu L."/>
            <person name="Ma J."/>
        </authorList>
    </citation>
    <scope>NUCLEOTIDE SEQUENCE [LARGE SCALE GENOMIC DNA]</scope>
    <source>
        <strain evidence="3">KCTC 42248</strain>
    </source>
</reference>
<dbReference type="InterPro" id="IPR013830">
    <property type="entry name" value="SGNH_hydro"/>
</dbReference>
<protein>
    <submittedName>
        <fullName evidence="2">GDSL-type esterase/lipase family protein</fullName>
    </submittedName>
</protein>
<proteinExistence type="predicted"/>
<dbReference type="PANTHER" id="PTHR30383">
    <property type="entry name" value="THIOESTERASE 1/PROTEASE 1/LYSOPHOSPHOLIPASE L1"/>
    <property type="match status" value="1"/>
</dbReference>
<evidence type="ECO:0000313" key="2">
    <source>
        <dbReference type="EMBL" id="MFD2600033.1"/>
    </source>
</evidence>
<dbReference type="PANTHER" id="PTHR30383:SF5">
    <property type="entry name" value="SGNH HYDROLASE-TYPE ESTERASE DOMAIN-CONTAINING PROTEIN"/>
    <property type="match status" value="1"/>
</dbReference>
<comment type="caution">
    <text evidence="2">The sequence shown here is derived from an EMBL/GenBank/DDBJ whole genome shotgun (WGS) entry which is preliminary data.</text>
</comment>
<name>A0ABW5NN08_9SPHI</name>
<keyword evidence="3" id="KW-1185">Reference proteome</keyword>
<dbReference type="SUPFAM" id="SSF52266">
    <property type="entry name" value="SGNH hydrolase"/>
    <property type="match status" value="1"/>
</dbReference>
<dbReference type="Pfam" id="PF13472">
    <property type="entry name" value="Lipase_GDSL_2"/>
    <property type="match status" value="1"/>
</dbReference>
<dbReference type="InterPro" id="IPR036514">
    <property type="entry name" value="SGNH_hydro_sf"/>
</dbReference>
<dbReference type="InterPro" id="IPR051532">
    <property type="entry name" value="Ester_Hydrolysis_Enzymes"/>
</dbReference>
<dbReference type="Proteomes" id="UP001597393">
    <property type="component" value="Unassembled WGS sequence"/>
</dbReference>
<dbReference type="Gene3D" id="3.40.50.1110">
    <property type="entry name" value="SGNH hydrolase"/>
    <property type="match status" value="1"/>
</dbReference>
<organism evidence="2 3">
    <name type="scientific">Sphingobacterium corticis</name>
    <dbReference type="NCBI Taxonomy" id="1812823"/>
    <lineage>
        <taxon>Bacteria</taxon>
        <taxon>Pseudomonadati</taxon>
        <taxon>Bacteroidota</taxon>
        <taxon>Sphingobacteriia</taxon>
        <taxon>Sphingobacteriales</taxon>
        <taxon>Sphingobacteriaceae</taxon>
        <taxon>Sphingobacterium</taxon>
    </lineage>
</organism>
<accession>A0ABW5NN08</accession>
<dbReference type="EMBL" id="JBHUMA010000007">
    <property type="protein sequence ID" value="MFD2600033.1"/>
    <property type="molecule type" value="Genomic_DNA"/>
</dbReference>